<dbReference type="FunFam" id="1.10.1300.10:FF:000032">
    <property type="entry name" value="Phosphodiesterase"/>
    <property type="match status" value="1"/>
</dbReference>
<feature type="active site" description="Proton donor" evidence="4">
    <location>
        <position position="426"/>
    </location>
</feature>
<dbReference type="PROSITE" id="PS51845">
    <property type="entry name" value="PDEASE_I_2"/>
    <property type="match status" value="1"/>
</dbReference>
<dbReference type="Pfam" id="PF08499">
    <property type="entry name" value="PDEase_I_N"/>
    <property type="match status" value="1"/>
</dbReference>
<feature type="domain" description="PDEase" evidence="9">
    <location>
        <begin position="349"/>
        <end position="716"/>
    </location>
</feature>
<comment type="similarity">
    <text evidence="7">Belongs to the cyclic nucleotide phosphodiesterase family.</text>
</comment>
<name>A0A8B8DGY6_CRAVI</name>
<feature type="region of interest" description="Disordered" evidence="8">
    <location>
        <begin position="713"/>
        <end position="763"/>
    </location>
</feature>
<feature type="compositionally biased region" description="Acidic residues" evidence="8">
    <location>
        <begin position="282"/>
        <end position="293"/>
    </location>
</feature>
<accession>A0A8B8DGY6</accession>
<feature type="binding site" evidence="5">
    <location>
        <position position="467"/>
    </location>
    <ligand>
        <name>AMP</name>
        <dbReference type="ChEBI" id="CHEBI:456215"/>
    </ligand>
</feature>
<feature type="compositionally biased region" description="Basic and acidic residues" evidence="8">
    <location>
        <begin position="661"/>
        <end position="670"/>
    </location>
</feature>
<dbReference type="GeneID" id="111126455"/>
<gene>
    <name evidence="11" type="primary">LOC111126455</name>
</gene>
<dbReference type="PRINTS" id="PR00387">
    <property type="entry name" value="PDIESTERASE1"/>
</dbReference>
<feature type="binding site" evidence="6">
    <location>
        <position position="573"/>
    </location>
    <ligand>
        <name>Zn(2+)</name>
        <dbReference type="ChEBI" id="CHEBI:29105"/>
        <label>1</label>
    </ligand>
</feature>
<feature type="region of interest" description="Disordered" evidence="8">
    <location>
        <begin position="259"/>
        <end position="294"/>
    </location>
</feature>
<feature type="compositionally biased region" description="Low complexity" evidence="8">
    <location>
        <begin position="732"/>
        <end position="742"/>
    </location>
</feature>
<dbReference type="InterPro" id="IPR003607">
    <property type="entry name" value="HD/PDEase_dom"/>
</dbReference>
<dbReference type="RefSeq" id="XP_022326824.1">
    <property type="nucleotide sequence ID" value="XM_022471116.1"/>
</dbReference>
<keyword evidence="10" id="KW-1185">Reference proteome</keyword>
<evidence type="ECO:0000313" key="11">
    <source>
        <dbReference type="RefSeq" id="XP_022326824.1"/>
    </source>
</evidence>
<dbReference type="Proteomes" id="UP000694844">
    <property type="component" value="Chromosome 3"/>
</dbReference>
<evidence type="ECO:0000259" key="9">
    <source>
        <dbReference type="PROSITE" id="PS51845"/>
    </source>
</evidence>
<feature type="compositionally biased region" description="Low complexity" evidence="8">
    <location>
        <begin position="174"/>
        <end position="193"/>
    </location>
</feature>
<dbReference type="KEGG" id="cvn:111126455"/>
<proteinExistence type="inferred from homology"/>
<dbReference type="InterPro" id="IPR036971">
    <property type="entry name" value="PDEase_catalytic_dom_sf"/>
</dbReference>
<evidence type="ECO:0000256" key="8">
    <source>
        <dbReference type="SAM" id="MobiDB-lite"/>
    </source>
</evidence>
<comment type="cofactor">
    <cofactor evidence="7">
        <name>a divalent metal cation</name>
        <dbReference type="ChEBI" id="CHEBI:60240"/>
    </cofactor>
    <text evidence="7">Binds 2 divalent metal cations per subunit. Site 1 may preferentially bind zinc ions, while site 2 has a preference for magnesium and/or manganese ions.</text>
</comment>
<dbReference type="SUPFAM" id="SSF109604">
    <property type="entry name" value="HD-domain/PDEase-like"/>
    <property type="match status" value="1"/>
</dbReference>
<evidence type="ECO:0000256" key="7">
    <source>
        <dbReference type="RuleBase" id="RU363067"/>
    </source>
</evidence>
<evidence type="ECO:0000256" key="5">
    <source>
        <dbReference type="PIRSR" id="PIRSR623088-2"/>
    </source>
</evidence>
<feature type="binding site" evidence="5">
    <location>
        <position position="573"/>
    </location>
    <ligand>
        <name>AMP</name>
        <dbReference type="ChEBI" id="CHEBI:456215"/>
    </ligand>
</feature>
<dbReference type="InterPro" id="IPR013706">
    <property type="entry name" value="PDE1_N"/>
</dbReference>
<evidence type="ECO:0000256" key="4">
    <source>
        <dbReference type="PIRSR" id="PIRSR623088-1"/>
    </source>
</evidence>
<feature type="binding site" evidence="5">
    <location>
        <begin position="426"/>
        <end position="430"/>
    </location>
    <ligand>
        <name>AMP</name>
        <dbReference type="ChEBI" id="CHEBI:456215"/>
    </ligand>
</feature>
<keyword evidence="2 6" id="KW-0479">Metal-binding</keyword>
<feature type="region of interest" description="Disordered" evidence="8">
    <location>
        <begin position="661"/>
        <end position="682"/>
    </location>
</feature>
<evidence type="ECO:0000256" key="1">
    <source>
        <dbReference type="ARBA" id="ARBA00022535"/>
    </source>
</evidence>
<dbReference type="GO" id="GO:0007165">
    <property type="term" value="P:signal transduction"/>
    <property type="evidence" value="ECO:0007669"/>
    <property type="project" value="InterPro"/>
</dbReference>
<feature type="binding site" evidence="6">
    <location>
        <position position="430"/>
    </location>
    <ligand>
        <name>Zn(2+)</name>
        <dbReference type="ChEBI" id="CHEBI:29105"/>
        <label>1</label>
    </ligand>
</feature>
<dbReference type="GO" id="GO:0046872">
    <property type="term" value="F:metal ion binding"/>
    <property type="evidence" value="ECO:0007669"/>
    <property type="project" value="UniProtKB-KW"/>
</dbReference>
<dbReference type="PANTHER" id="PTHR11347">
    <property type="entry name" value="CYCLIC NUCLEOTIDE PHOSPHODIESTERASE"/>
    <property type="match status" value="1"/>
</dbReference>
<feature type="region of interest" description="Disordered" evidence="8">
    <location>
        <begin position="140"/>
        <end position="193"/>
    </location>
</feature>
<dbReference type="CDD" id="cd00077">
    <property type="entry name" value="HDc"/>
    <property type="match status" value="1"/>
</dbReference>
<keyword evidence="1" id="KW-0140">cGMP</keyword>
<dbReference type="OrthoDB" id="189220at2759"/>
<dbReference type="Gene3D" id="1.10.1300.10">
    <property type="entry name" value="3'5'-cyclic nucleotide phosphodiesterase, catalytic domain"/>
    <property type="match status" value="1"/>
</dbReference>
<feature type="compositionally biased region" description="Basic and acidic residues" evidence="8">
    <location>
        <begin position="713"/>
        <end position="731"/>
    </location>
</feature>
<evidence type="ECO:0000256" key="6">
    <source>
        <dbReference type="PIRSR" id="PIRSR623088-3"/>
    </source>
</evidence>
<feature type="binding site" evidence="5">
    <location>
        <position position="624"/>
    </location>
    <ligand>
        <name>AMP</name>
        <dbReference type="ChEBI" id="CHEBI:456215"/>
    </ligand>
</feature>
<reference evidence="11" key="1">
    <citation type="submission" date="2025-08" db="UniProtKB">
        <authorList>
            <consortium name="RefSeq"/>
        </authorList>
    </citation>
    <scope>IDENTIFICATION</scope>
    <source>
        <tissue evidence="11">Whole sample</tissue>
    </source>
</reference>
<dbReference type="PROSITE" id="PS00126">
    <property type="entry name" value="PDEASE_I_1"/>
    <property type="match status" value="1"/>
</dbReference>
<dbReference type="Pfam" id="PF00233">
    <property type="entry name" value="PDEase_I"/>
    <property type="match status" value="1"/>
</dbReference>
<dbReference type="InterPro" id="IPR002073">
    <property type="entry name" value="PDEase_catalytic_dom"/>
</dbReference>
<keyword evidence="3 7" id="KW-0378">Hydrolase</keyword>
<evidence type="ECO:0000313" key="10">
    <source>
        <dbReference type="Proteomes" id="UP000694844"/>
    </source>
</evidence>
<protein>
    <recommendedName>
        <fullName evidence="7">Phosphodiesterase</fullName>
        <ecNumber evidence="7">3.1.4.-</ecNumber>
    </recommendedName>
</protein>
<dbReference type="AlphaFoldDB" id="A0A8B8DGY6"/>
<evidence type="ECO:0000256" key="3">
    <source>
        <dbReference type="ARBA" id="ARBA00022801"/>
    </source>
</evidence>
<dbReference type="SMART" id="SM00471">
    <property type="entry name" value="HDc"/>
    <property type="match status" value="1"/>
</dbReference>
<dbReference type="EC" id="3.1.4.-" evidence="7"/>
<feature type="binding site" evidence="6">
    <location>
        <position position="467"/>
    </location>
    <ligand>
        <name>Zn(2+)</name>
        <dbReference type="ChEBI" id="CHEBI:29105"/>
        <label>2</label>
    </ligand>
</feature>
<dbReference type="InterPro" id="IPR023088">
    <property type="entry name" value="PDEase"/>
</dbReference>
<dbReference type="GO" id="GO:0004114">
    <property type="term" value="F:3',5'-cyclic-nucleotide phosphodiesterase activity"/>
    <property type="evidence" value="ECO:0007669"/>
    <property type="project" value="InterPro"/>
</dbReference>
<feature type="binding site" evidence="6">
    <location>
        <position position="467"/>
    </location>
    <ligand>
        <name>Zn(2+)</name>
        <dbReference type="ChEBI" id="CHEBI:29105"/>
        <label>1</label>
    </ligand>
</feature>
<evidence type="ECO:0000256" key="2">
    <source>
        <dbReference type="ARBA" id="ARBA00022723"/>
    </source>
</evidence>
<feature type="binding site" evidence="6">
    <location>
        <position position="466"/>
    </location>
    <ligand>
        <name>Zn(2+)</name>
        <dbReference type="ChEBI" id="CHEBI:29105"/>
        <label>1</label>
    </ligand>
</feature>
<sequence>MDRGGINVDTPAMESVESNLQVKSYAEDDSRKCASSVQSRIESFEKKISSANPSAARGARKLPLRTSLSLDNTKPYMDHAQACGTSRDLVYSHSHDATVTWDQADILPLVMEHQEDPISPGGSRAKCVVRLEGAKYTIVANPPDRAKDDSSVGAKNGQLSRAGSLTVLRRTNSKSKLPSCSSSRTSSIAESDSYASADLGTDKLPAIDTPEATHVCSVRLRNILRRIQNGDVPKEDLYKNLEYAASVLESVYVDETSTVKENTKNSVETPTPLPKSPKERLTDEDDELSEVEPDAVPTEVRDWLALTFTRSMNNVRRRGQEKPKFRSVAHAIRAGIMVDRIYRRLSSSSPLHIPPAVLQLLKGMDDWSFDVFALNSAADGHSLKYVGYELLQKYDLVTKYKINSSMLDSFLLQLEAGYSKYKNPYHNLVHGADVTQTVHYILSQSKLAHWLTDLEVFATIVAALIHDYEHTGTTNNYHIQTGSEFALLYNDKAVLENHHICASFRIMRTEEANILNHLSREEYREFRSLVIEMVMATDMSFHFQQLKNMKSLLGMPENIDKQKALSLVLHCADISHPSKDWNLHYRWTNQLLEEFFKQGDREQEQGLPISPLCDREKTLVAESQIGFIDFIVDPSFSVMTEMLEKILTPLQKAARSEEAISEEVFDKQDKSTSTNSLHRACSREAHRKPGKYVLCKPWADCLAVNKNKWKEQAAKDAEERKRKEAEEKSKESNSNTNNNTTKVAVPASNATPAVNCGAGKSGN</sequence>
<dbReference type="InterPro" id="IPR023174">
    <property type="entry name" value="PDEase_CS"/>
</dbReference>
<organism evidence="10 11">
    <name type="scientific">Crassostrea virginica</name>
    <name type="common">Eastern oyster</name>
    <dbReference type="NCBI Taxonomy" id="6565"/>
    <lineage>
        <taxon>Eukaryota</taxon>
        <taxon>Metazoa</taxon>
        <taxon>Spiralia</taxon>
        <taxon>Lophotrochozoa</taxon>
        <taxon>Mollusca</taxon>
        <taxon>Bivalvia</taxon>
        <taxon>Autobranchia</taxon>
        <taxon>Pteriomorphia</taxon>
        <taxon>Ostreida</taxon>
        <taxon>Ostreoidea</taxon>
        <taxon>Ostreidae</taxon>
        <taxon>Crassostrea</taxon>
    </lineage>
</organism>